<keyword evidence="3" id="KW-0677">Repeat</keyword>
<dbReference type="PROSITE" id="PS51450">
    <property type="entry name" value="LRR"/>
    <property type="match status" value="4"/>
</dbReference>
<comment type="caution">
    <text evidence="5">Lacks conserved residue(s) required for the propagation of feature annotation.</text>
</comment>
<keyword evidence="2 8" id="KW-0732">Signal</keyword>
<name>A0ABN9M4W7_9NEOB</name>
<feature type="disulfide bond" evidence="5">
    <location>
        <begin position="426"/>
        <end position="435"/>
    </location>
</feature>
<evidence type="ECO:0000256" key="2">
    <source>
        <dbReference type="ARBA" id="ARBA00022729"/>
    </source>
</evidence>
<dbReference type="Pfam" id="PF13855">
    <property type="entry name" value="LRR_8"/>
    <property type="match status" value="2"/>
</dbReference>
<feature type="region of interest" description="Disordered" evidence="6">
    <location>
        <begin position="612"/>
        <end position="656"/>
    </location>
</feature>
<evidence type="ECO:0000256" key="1">
    <source>
        <dbReference type="ARBA" id="ARBA00022614"/>
    </source>
</evidence>
<keyword evidence="7" id="KW-0472">Membrane</keyword>
<dbReference type="Pfam" id="PF00560">
    <property type="entry name" value="LRR_1"/>
    <property type="match status" value="1"/>
</dbReference>
<feature type="signal peptide" evidence="8">
    <location>
        <begin position="1"/>
        <end position="20"/>
    </location>
</feature>
<dbReference type="SMART" id="SM00365">
    <property type="entry name" value="LRR_SD22"/>
    <property type="match status" value="4"/>
</dbReference>
<accession>A0ABN9M4W7</accession>
<evidence type="ECO:0000256" key="4">
    <source>
        <dbReference type="ARBA" id="ARBA00023157"/>
    </source>
</evidence>
<evidence type="ECO:0000256" key="8">
    <source>
        <dbReference type="SAM" id="SignalP"/>
    </source>
</evidence>
<sequence length="656" mass="72255">MHLLLVWTVLCAAYTVLTEGCPDGCQCNQPSTVFCMSRRNPGFPRAIPPNTITLYLFENGISSVEESSFSGLWDLQLLDLSHNKLSNLPGGVFKRLTNLSNLDLSSNQITEISAETFQGLSRLERLYLSENHIRSIHQDAFRGLEKLLELKLTKNQLVVPPAFSLPHLLLLDLSYNAIPVIQPGIFHVKNIETLRLAGLGLRELPADLLNELKNLHELDLSDNQLTKVPPGLRGLTKLNLAGNVAISQLQTDDFSSLSGLQDLDLSRMSLRTLPKGLFQSTPRLRGVSLAQNPFNCVCVLSWLTEWLRVNGIVLQRSEETRCHFPPKNAGKILRNLQNSDFGCPIPTTVFVPTTLALTSTPASPTSTSPSPTMALTTITTTTTIEPNNPTEEPVKPTQYDQLCPPQTCLNGGFCRLDVLGEVACECPSGFYGMYCEMLSLTQADFTELPEIQLQVLERTSSSLKVDLQTFIQSKGHLLGLRLTVQNLSGSDDRPDRYQLPPSLPHYTLMGLNSNSTYRICLRSMTDVSGETELCSETQTMGETPTPSAHITQTKDGSLTLVLVPAVAAGILLLVVIVSAICYTRRRKEKAHACENGGPLELEGVKTGLDEKRELKKLSQSSNGTERGWESEEPLMDSSRVGNNNDTPIGRLPHSYF</sequence>
<dbReference type="SUPFAM" id="SSF49265">
    <property type="entry name" value="Fibronectin type III"/>
    <property type="match status" value="1"/>
</dbReference>
<dbReference type="InterPro" id="IPR000742">
    <property type="entry name" value="EGF"/>
</dbReference>
<feature type="domain" description="EGF-like" evidence="9">
    <location>
        <begin position="399"/>
        <end position="436"/>
    </location>
</feature>
<dbReference type="InterPro" id="IPR003591">
    <property type="entry name" value="Leu-rich_rpt_typical-subtyp"/>
</dbReference>
<dbReference type="InterPro" id="IPR001611">
    <property type="entry name" value="Leu-rich_rpt"/>
</dbReference>
<gene>
    <name evidence="11" type="ORF">RIMI_LOCUS15990350</name>
</gene>
<dbReference type="PANTHER" id="PTHR24369:SF160">
    <property type="entry name" value="VASORIN"/>
    <property type="match status" value="1"/>
</dbReference>
<evidence type="ECO:0000256" key="6">
    <source>
        <dbReference type="SAM" id="MobiDB-lite"/>
    </source>
</evidence>
<keyword evidence="1" id="KW-0433">Leucine-rich repeat</keyword>
<dbReference type="EMBL" id="CAUEEQ010043938">
    <property type="protein sequence ID" value="CAJ0957487.1"/>
    <property type="molecule type" value="Genomic_DNA"/>
</dbReference>
<dbReference type="PROSITE" id="PS50853">
    <property type="entry name" value="FN3"/>
    <property type="match status" value="1"/>
</dbReference>
<evidence type="ECO:0000256" key="3">
    <source>
        <dbReference type="ARBA" id="ARBA00022737"/>
    </source>
</evidence>
<keyword evidence="12" id="KW-1185">Reference proteome</keyword>
<dbReference type="SUPFAM" id="SSF57196">
    <property type="entry name" value="EGF/Laminin"/>
    <property type="match status" value="1"/>
</dbReference>
<feature type="domain" description="Fibronectin type-III" evidence="10">
    <location>
        <begin position="449"/>
        <end position="546"/>
    </location>
</feature>
<dbReference type="PROSITE" id="PS01186">
    <property type="entry name" value="EGF_2"/>
    <property type="match status" value="1"/>
</dbReference>
<evidence type="ECO:0000259" key="10">
    <source>
        <dbReference type="PROSITE" id="PS50853"/>
    </source>
</evidence>
<dbReference type="InterPro" id="IPR050541">
    <property type="entry name" value="LRR_TM_domain-containing"/>
</dbReference>
<dbReference type="InterPro" id="IPR036116">
    <property type="entry name" value="FN3_sf"/>
</dbReference>
<feature type="chain" id="PRO_5047081900" description="Vasorin" evidence="8">
    <location>
        <begin position="21"/>
        <end position="656"/>
    </location>
</feature>
<evidence type="ECO:0000313" key="11">
    <source>
        <dbReference type="EMBL" id="CAJ0957487.1"/>
    </source>
</evidence>
<dbReference type="PRINTS" id="PR00019">
    <property type="entry name" value="LEURICHRPT"/>
</dbReference>
<proteinExistence type="predicted"/>
<evidence type="ECO:0000313" key="12">
    <source>
        <dbReference type="Proteomes" id="UP001176940"/>
    </source>
</evidence>
<evidence type="ECO:0000259" key="9">
    <source>
        <dbReference type="PROSITE" id="PS50026"/>
    </source>
</evidence>
<dbReference type="SMART" id="SM00369">
    <property type="entry name" value="LRR_TYP"/>
    <property type="match status" value="6"/>
</dbReference>
<protein>
    <recommendedName>
        <fullName evidence="13">Vasorin</fullName>
    </recommendedName>
</protein>
<keyword evidence="4 5" id="KW-1015">Disulfide bond</keyword>
<dbReference type="PANTHER" id="PTHR24369">
    <property type="entry name" value="ANTIGEN BSP, PUTATIVE-RELATED"/>
    <property type="match status" value="1"/>
</dbReference>
<evidence type="ECO:0000256" key="7">
    <source>
        <dbReference type="SAM" id="Phobius"/>
    </source>
</evidence>
<dbReference type="Gene3D" id="3.80.10.10">
    <property type="entry name" value="Ribonuclease Inhibitor"/>
    <property type="match status" value="2"/>
</dbReference>
<dbReference type="SMART" id="SM00082">
    <property type="entry name" value="LRRCT"/>
    <property type="match status" value="1"/>
</dbReference>
<dbReference type="InterPro" id="IPR032675">
    <property type="entry name" value="LRR_dom_sf"/>
</dbReference>
<dbReference type="SUPFAM" id="SSF52058">
    <property type="entry name" value="L domain-like"/>
    <property type="match status" value="1"/>
</dbReference>
<dbReference type="InterPro" id="IPR003961">
    <property type="entry name" value="FN3_dom"/>
</dbReference>
<keyword evidence="7" id="KW-1133">Transmembrane helix</keyword>
<evidence type="ECO:0000256" key="5">
    <source>
        <dbReference type="PROSITE-ProRule" id="PRU00076"/>
    </source>
</evidence>
<dbReference type="Pfam" id="PF00008">
    <property type="entry name" value="EGF"/>
    <property type="match status" value="1"/>
</dbReference>
<dbReference type="InterPro" id="IPR000483">
    <property type="entry name" value="Cys-rich_flank_reg_C"/>
</dbReference>
<dbReference type="Proteomes" id="UP001176940">
    <property type="component" value="Unassembled WGS sequence"/>
</dbReference>
<evidence type="ECO:0008006" key="13">
    <source>
        <dbReference type="Google" id="ProtNLM"/>
    </source>
</evidence>
<dbReference type="InterPro" id="IPR013783">
    <property type="entry name" value="Ig-like_fold"/>
</dbReference>
<keyword evidence="5" id="KW-0245">EGF-like domain</keyword>
<dbReference type="PROSITE" id="PS00022">
    <property type="entry name" value="EGF_1"/>
    <property type="match status" value="1"/>
</dbReference>
<comment type="caution">
    <text evidence="11">The sequence shown here is derived from an EMBL/GenBank/DDBJ whole genome shotgun (WGS) entry which is preliminary data.</text>
</comment>
<dbReference type="Gene3D" id="2.10.25.10">
    <property type="entry name" value="Laminin"/>
    <property type="match status" value="1"/>
</dbReference>
<reference evidence="11" key="1">
    <citation type="submission" date="2023-07" db="EMBL/GenBank/DDBJ databases">
        <authorList>
            <person name="Stuckert A."/>
        </authorList>
    </citation>
    <scope>NUCLEOTIDE SEQUENCE</scope>
</reference>
<dbReference type="Gene3D" id="2.60.40.10">
    <property type="entry name" value="Immunoglobulins"/>
    <property type="match status" value="1"/>
</dbReference>
<feature type="transmembrane region" description="Helical" evidence="7">
    <location>
        <begin position="558"/>
        <end position="582"/>
    </location>
</feature>
<keyword evidence="7" id="KW-0812">Transmembrane</keyword>
<dbReference type="PROSITE" id="PS50026">
    <property type="entry name" value="EGF_3"/>
    <property type="match status" value="1"/>
</dbReference>
<organism evidence="11 12">
    <name type="scientific">Ranitomeya imitator</name>
    <name type="common">mimic poison frog</name>
    <dbReference type="NCBI Taxonomy" id="111125"/>
    <lineage>
        <taxon>Eukaryota</taxon>
        <taxon>Metazoa</taxon>
        <taxon>Chordata</taxon>
        <taxon>Craniata</taxon>
        <taxon>Vertebrata</taxon>
        <taxon>Euteleostomi</taxon>
        <taxon>Amphibia</taxon>
        <taxon>Batrachia</taxon>
        <taxon>Anura</taxon>
        <taxon>Neobatrachia</taxon>
        <taxon>Hyloidea</taxon>
        <taxon>Dendrobatidae</taxon>
        <taxon>Dendrobatinae</taxon>
        <taxon>Ranitomeya</taxon>
    </lineage>
</organism>